<dbReference type="ExpressionAtlas" id="B6TS23">
    <property type="expression patterns" value="baseline and differential"/>
</dbReference>
<dbReference type="InterPro" id="IPR000215">
    <property type="entry name" value="Serpin_fam"/>
</dbReference>
<dbReference type="MEROPS" id="I04.032"/>
<dbReference type="InterPro" id="IPR036186">
    <property type="entry name" value="Serpin_sf"/>
</dbReference>
<dbReference type="PROSITE" id="PS00284">
    <property type="entry name" value="SERPIN"/>
    <property type="match status" value="1"/>
</dbReference>
<dbReference type="InterPro" id="IPR023796">
    <property type="entry name" value="Serpin_dom"/>
</dbReference>
<protein>
    <submittedName>
        <fullName evidence="4">Protein Z</fullName>
    </submittedName>
</protein>
<dbReference type="GO" id="GO:0004867">
    <property type="term" value="F:serine-type endopeptidase inhibitor activity"/>
    <property type="evidence" value="ECO:0007669"/>
    <property type="project" value="InterPro"/>
</dbReference>
<dbReference type="EMBL" id="EU967788">
    <property type="protein sequence ID" value="ACG39906.1"/>
    <property type="molecule type" value="mRNA"/>
</dbReference>
<comment type="similarity">
    <text evidence="1 2">Belongs to the serpin family.</text>
</comment>
<accession>B6TS23</accession>
<dbReference type="PANTHER" id="PTHR11461:SF211">
    <property type="entry name" value="GH10112P-RELATED"/>
    <property type="match status" value="1"/>
</dbReference>
<evidence type="ECO:0000259" key="3">
    <source>
        <dbReference type="SMART" id="SM00093"/>
    </source>
</evidence>
<evidence type="ECO:0000313" key="4">
    <source>
        <dbReference type="EMBL" id="ACG39906.1"/>
    </source>
</evidence>
<dbReference type="Pfam" id="PF00079">
    <property type="entry name" value="Serpin"/>
    <property type="match status" value="1"/>
</dbReference>
<dbReference type="InterPro" id="IPR042178">
    <property type="entry name" value="Serpin_sf_1"/>
</dbReference>
<dbReference type="Gene3D" id="3.30.497.10">
    <property type="entry name" value="Antithrombin, subunit I, domain 2"/>
    <property type="match status" value="1"/>
</dbReference>
<name>B6TS23_MAIZE</name>
<dbReference type="Gene3D" id="2.30.39.10">
    <property type="entry name" value="Alpha-1-antitrypsin, domain 1"/>
    <property type="match status" value="1"/>
</dbReference>
<sequence>MATAADIRVSIGYQTRFGLRLAAALSSPPPSPASNSAFSPLSLHVALSLLAAGAGGATRDQLAAALGGDAPAGADGLHALAEHVVQLVLADGSGAGGPRVAFADGVFVDSSLKLKPAFEEVAVGKYRADTQSVDFQKKAAEAAGQVNSWVEKITSGLIKEILPPGSVDHTTRLVLGNALYFKGAWTEKFDASKTKDSEFHLLDGSSVQAPFMSSTDKQYIVAYNNLKVLKLPYQQGADKRQFSMYILLPDAKDGIWSLAEKLSSEPEFLENHVPMHKVPVGQFKVPKFKISFGFEASELLKGLGLQLPFSAEADLSGLVDSPEGRNLSVSSVFHKSFVEVNEEGTEAAAASAATVVLRSFTMPQDFVADHPFMFLIREDLTGVVLFVGHVVNPLLAP</sequence>
<proteinExistence type="evidence at transcript level"/>
<organism evidence="4">
    <name type="scientific">Zea mays</name>
    <name type="common">Maize</name>
    <dbReference type="NCBI Taxonomy" id="4577"/>
    <lineage>
        <taxon>Eukaryota</taxon>
        <taxon>Viridiplantae</taxon>
        <taxon>Streptophyta</taxon>
        <taxon>Embryophyta</taxon>
        <taxon>Tracheophyta</taxon>
        <taxon>Spermatophyta</taxon>
        <taxon>Magnoliopsida</taxon>
        <taxon>Liliopsida</taxon>
        <taxon>Poales</taxon>
        <taxon>Poaceae</taxon>
        <taxon>PACMAD clade</taxon>
        <taxon>Panicoideae</taxon>
        <taxon>Andropogonodae</taxon>
        <taxon>Andropogoneae</taxon>
        <taxon>Tripsacinae</taxon>
        <taxon>Zea</taxon>
    </lineage>
</organism>
<dbReference type="InterPro" id="IPR023795">
    <property type="entry name" value="Serpin_CS"/>
</dbReference>
<dbReference type="PANTHER" id="PTHR11461">
    <property type="entry name" value="SERINE PROTEASE INHIBITOR, SERPIN"/>
    <property type="match status" value="1"/>
</dbReference>
<dbReference type="SMART" id="SM00093">
    <property type="entry name" value="SERPIN"/>
    <property type="match status" value="1"/>
</dbReference>
<dbReference type="InterPro" id="IPR042185">
    <property type="entry name" value="Serpin_sf_2"/>
</dbReference>
<evidence type="ECO:0000256" key="1">
    <source>
        <dbReference type="ARBA" id="ARBA00009500"/>
    </source>
</evidence>
<feature type="domain" description="Serpin" evidence="3">
    <location>
        <begin position="17"/>
        <end position="393"/>
    </location>
</feature>
<dbReference type="AlphaFoldDB" id="B6TS23"/>
<dbReference type="GO" id="GO:0005615">
    <property type="term" value="C:extracellular space"/>
    <property type="evidence" value="ECO:0007669"/>
    <property type="project" value="InterPro"/>
</dbReference>
<dbReference type="SUPFAM" id="SSF56574">
    <property type="entry name" value="Serpins"/>
    <property type="match status" value="1"/>
</dbReference>
<evidence type="ECO:0000256" key="2">
    <source>
        <dbReference type="RuleBase" id="RU000411"/>
    </source>
</evidence>
<reference evidence="4" key="1">
    <citation type="journal article" date="2009" name="Plant Mol. Biol.">
        <title>Insights into corn genes derived from large-scale cDNA sequencing.</title>
        <authorList>
            <person name="Alexandrov N.N."/>
            <person name="Brover V.V."/>
            <person name="Freidin S."/>
            <person name="Troukhan M.E."/>
            <person name="Tatarinova T.V."/>
            <person name="Zhang H."/>
            <person name="Swaller T.J."/>
            <person name="Lu Y.P."/>
            <person name="Bouck J."/>
            <person name="Flavell R.B."/>
            <person name="Feldmann K.A."/>
        </authorList>
    </citation>
    <scope>NUCLEOTIDE SEQUENCE</scope>
</reference>
<dbReference type="CDD" id="cd02043">
    <property type="entry name" value="serpinP_plants"/>
    <property type="match status" value="1"/>
</dbReference>